<dbReference type="FunFam" id="2.60.220.50:FF:000020">
    <property type="entry name" value="Adhesion G-protein coupled receptor V1"/>
    <property type="match status" value="1"/>
</dbReference>
<feature type="transmembrane region" description="Helical" evidence="26">
    <location>
        <begin position="6255"/>
        <end position="6280"/>
    </location>
</feature>
<dbReference type="GO" id="GO:0016787">
    <property type="term" value="F:hydrolase activity"/>
    <property type="evidence" value="ECO:0007669"/>
    <property type="project" value="UniProtKB-KW"/>
</dbReference>
<keyword evidence="13" id="KW-0297">G-protein coupled receptor</keyword>
<evidence type="ECO:0000256" key="16">
    <source>
        <dbReference type="ARBA" id="ARBA00023170"/>
    </source>
</evidence>
<keyword evidence="9" id="KW-0677">Repeat</keyword>
<keyword evidence="29" id="KW-1185">Reference proteome</keyword>
<feature type="domain" description="GAIN-B" evidence="27">
    <location>
        <begin position="5872"/>
        <end position="6028"/>
    </location>
</feature>
<evidence type="ECO:0000256" key="26">
    <source>
        <dbReference type="SAM" id="Phobius"/>
    </source>
</evidence>
<feature type="repeat" description="EAR" evidence="24">
    <location>
        <begin position="3420"/>
        <end position="3468"/>
    </location>
</feature>
<dbReference type="GO" id="GO:0007601">
    <property type="term" value="P:visual perception"/>
    <property type="evidence" value="ECO:0007669"/>
    <property type="project" value="TreeGrafter"/>
</dbReference>
<protein>
    <recommendedName>
        <fullName evidence="21">Adhesion G-protein coupled receptor V1</fullName>
    </recommendedName>
    <alternativeName>
        <fullName evidence="23">G-protein coupled receptor 98</fullName>
    </alternativeName>
    <alternativeName>
        <fullName evidence="22">Very large G-protein coupled receptor 1</fullName>
    </alternativeName>
</protein>
<evidence type="ECO:0000313" key="30">
    <source>
        <dbReference type="RefSeq" id="XP_004403375.1"/>
    </source>
</evidence>
<dbReference type="InterPro" id="IPR057244">
    <property type="entry name" value="GAIN_B"/>
</dbReference>
<dbReference type="FunFam" id="2.60.40.2030:FF:000020">
    <property type="entry name" value="Adhesion G protein-coupled receptor V1"/>
    <property type="match status" value="1"/>
</dbReference>
<accession>A0A9B0LST5</accession>
<organism evidence="29 30">
    <name type="scientific">Odobenus rosmarus divergens</name>
    <name type="common">Pacific walrus</name>
    <dbReference type="NCBI Taxonomy" id="9708"/>
    <lineage>
        <taxon>Eukaryota</taxon>
        <taxon>Metazoa</taxon>
        <taxon>Chordata</taxon>
        <taxon>Craniata</taxon>
        <taxon>Vertebrata</taxon>
        <taxon>Euteleostomi</taxon>
        <taxon>Mammalia</taxon>
        <taxon>Eutheria</taxon>
        <taxon>Laurasiatheria</taxon>
        <taxon>Carnivora</taxon>
        <taxon>Caniformia</taxon>
        <taxon>Pinnipedia</taxon>
        <taxon>Odobenidae</taxon>
        <taxon>Odobenus</taxon>
    </lineage>
</organism>
<feature type="region of interest" description="Disordered" evidence="25">
    <location>
        <begin position="1"/>
        <end position="44"/>
    </location>
</feature>
<feature type="repeat" description="EAR" evidence="24">
    <location>
        <begin position="3471"/>
        <end position="3516"/>
    </location>
</feature>
<dbReference type="Gene3D" id="2.60.220.50">
    <property type="match status" value="1"/>
</dbReference>
<feature type="repeat" description="EAR" evidence="24">
    <location>
        <begin position="3518"/>
        <end position="3562"/>
    </location>
</feature>
<dbReference type="PROSITE" id="PS50261">
    <property type="entry name" value="G_PROTEIN_RECEP_F2_4"/>
    <property type="match status" value="1"/>
</dbReference>
<keyword evidence="10" id="KW-0378">Hydrolase</keyword>
<dbReference type="FunFam" id="2.60.40.2030:FF:000046">
    <property type="entry name" value="Adhesion G protein-coupled receptor V1"/>
    <property type="match status" value="1"/>
</dbReference>
<reference evidence="30" key="1">
    <citation type="submission" date="2025-08" db="UniProtKB">
        <authorList>
            <consortium name="RefSeq"/>
        </authorList>
    </citation>
    <scope>IDENTIFICATION</scope>
</reference>
<evidence type="ECO:0000256" key="8">
    <source>
        <dbReference type="ARBA" id="ARBA00022729"/>
    </source>
</evidence>
<dbReference type="InterPro" id="IPR046338">
    <property type="entry name" value="GAIN_dom_sf"/>
</dbReference>
<keyword evidence="12 26" id="KW-1133">Transmembrane helix</keyword>
<dbReference type="GO" id="GO:0007166">
    <property type="term" value="P:cell surface receptor signaling pathway"/>
    <property type="evidence" value="ECO:0007669"/>
    <property type="project" value="InterPro"/>
</dbReference>
<keyword evidence="11" id="KW-0106">Calcium</keyword>
<keyword evidence="14 26" id="KW-0472">Membrane</keyword>
<dbReference type="FunFam" id="2.60.40.2030:FF:000048">
    <property type="entry name" value="Adhesion G-protein coupled receptor V1"/>
    <property type="match status" value="1"/>
</dbReference>
<dbReference type="GO" id="GO:0010855">
    <property type="term" value="F:adenylate cyclase inhibitor activity"/>
    <property type="evidence" value="ECO:0007669"/>
    <property type="project" value="TreeGrafter"/>
</dbReference>
<dbReference type="Proteomes" id="UP000245340">
    <property type="component" value="Unplaced"/>
</dbReference>
<evidence type="ECO:0000256" key="14">
    <source>
        <dbReference type="ARBA" id="ARBA00023136"/>
    </source>
</evidence>
<dbReference type="RefSeq" id="XP_004403375.1">
    <property type="nucleotide sequence ID" value="XM_004403318.1"/>
</dbReference>
<dbReference type="GO" id="GO:0048513">
    <property type="term" value="P:animal organ development"/>
    <property type="evidence" value="ECO:0007669"/>
    <property type="project" value="UniProtKB-ARBA"/>
</dbReference>
<feature type="repeat" description="EAR" evidence="24">
    <location>
        <begin position="3564"/>
        <end position="3611"/>
    </location>
</feature>
<evidence type="ECO:0000256" key="11">
    <source>
        <dbReference type="ARBA" id="ARBA00022837"/>
    </source>
</evidence>
<dbReference type="Pfam" id="PF00002">
    <property type="entry name" value="7tm_2"/>
    <property type="match status" value="1"/>
</dbReference>
<evidence type="ECO:0000313" key="29">
    <source>
        <dbReference type="Proteomes" id="UP000245340"/>
    </source>
</evidence>
<evidence type="ECO:0000256" key="6">
    <source>
        <dbReference type="ARBA" id="ARBA00022606"/>
    </source>
</evidence>
<evidence type="ECO:0000256" key="25">
    <source>
        <dbReference type="SAM" id="MobiDB-lite"/>
    </source>
</evidence>
<dbReference type="GO" id="GO:0007605">
    <property type="term" value="P:sensory perception of sound"/>
    <property type="evidence" value="ECO:0007669"/>
    <property type="project" value="TreeGrafter"/>
</dbReference>
<dbReference type="FunFam" id="2.60.40.2030:FF:000021">
    <property type="entry name" value="Adhesion G protein-coupled receptor V1"/>
    <property type="match status" value="1"/>
</dbReference>
<evidence type="ECO:0000256" key="3">
    <source>
        <dbReference type="ARBA" id="ARBA00004651"/>
    </source>
</evidence>
<evidence type="ECO:0000256" key="15">
    <source>
        <dbReference type="ARBA" id="ARBA00023157"/>
    </source>
</evidence>
<dbReference type="Gene3D" id="1.20.1070.10">
    <property type="entry name" value="Rhodopsin 7-helix transmembrane proteins"/>
    <property type="match status" value="1"/>
</dbReference>
<dbReference type="GO" id="GO:0050793">
    <property type="term" value="P:regulation of developmental process"/>
    <property type="evidence" value="ECO:0007669"/>
    <property type="project" value="UniProtKB-ARBA"/>
</dbReference>
<evidence type="ECO:0000256" key="23">
    <source>
        <dbReference type="ARBA" id="ARBA00083929"/>
    </source>
</evidence>
<evidence type="ECO:0000256" key="7">
    <source>
        <dbReference type="ARBA" id="ARBA00022692"/>
    </source>
</evidence>
<feature type="repeat" description="EAR" evidence="24">
    <location>
        <begin position="3378"/>
        <end position="3419"/>
    </location>
</feature>
<name>A0A9B0LST5_ODORO</name>
<dbReference type="InterPro" id="IPR009039">
    <property type="entry name" value="EAR"/>
</dbReference>
<dbReference type="GO" id="GO:0032991">
    <property type="term" value="C:protein-containing complex"/>
    <property type="evidence" value="ECO:0007669"/>
    <property type="project" value="UniProtKB-ARBA"/>
</dbReference>
<evidence type="ECO:0000256" key="22">
    <source>
        <dbReference type="ARBA" id="ARBA00078072"/>
    </source>
</evidence>
<feature type="compositionally biased region" description="Polar residues" evidence="25">
    <location>
        <begin position="6398"/>
        <end position="6416"/>
    </location>
</feature>
<dbReference type="SUPFAM" id="SSF141072">
    <property type="entry name" value="CalX-like"/>
    <property type="match status" value="38"/>
</dbReference>
<dbReference type="InterPro" id="IPR006558">
    <property type="entry name" value="LamG-like"/>
</dbReference>
<feature type="region of interest" description="Disordered" evidence="25">
    <location>
        <begin position="6397"/>
        <end position="6416"/>
    </location>
</feature>
<feature type="transmembrane region" description="Helical" evidence="26">
    <location>
        <begin position="6232"/>
        <end position="6249"/>
    </location>
</feature>
<keyword evidence="17" id="KW-0807">Transducer</keyword>
<feature type="domain" description="G-protein coupled receptors family 2 profile 2" evidence="28">
    <location>
        <begin position="6030"/>
        <end position="6281"/>
    </location>
</feature>
<dbReference type="FunFam" id="2.60.40.2030:FF:000025">
    <property type="entry name" value="Adhesion G protein-coupled receptor V1"/>
    <property type="match status" value="1"/>
</dbReference>
<dbReference type="InterPro" id="IPR005492">
    <property type="entry name" value="EPTP"/>
</dbReference>
<dbReference type="Pfam" id="PF03736">
    <property type="entry name" value="EPTP"/>
    <property type="match status" value="1"/>
</dbReference>
<evidence type="ECO:0000256" key="20">
    <source>
        <dbReference type="ARBA" id="ARBA00057924"/>
    </source>
</evidence>
<dbReference type="FunFam" id="2.60.40.2030:FF:000007">
    <property type="entry name" value="Adhesion G-protein coupled receptor V1"/>
    <property type="match status" value="5"/>
</dbReference>
<comment type="subcellular location">
    <subcellularLocation>
        <location evidence="3">Cell membrane</location>
        <topology evidence="3">Multi-pass membrane protein</topology>
    </subcellularLocation>
    <subcellularLocation>
        <location evidence="1">Cell projection</location>
        <location evidence="1">Stereocilium membrane</location>
    </subcellularLocation>
    <subcellularLocation>
        <location evidence="2">Photoreceptor inner segment</location>
    </subcellularLocation>
</comment>
<dbReference type="FunFam" id="2.60.40.2030:FF:000012">
    <property type="entry name" value="Adhesion G-protein coupled receptor V1"/>
    <property type="match status" value="1"/>
</dbReference>
<sequence>MAGGWCCEHPSATREGHRTRRARGGGGRGAGAAPAPVAGGGGVGAGGRACALRRRLPLIPRSCQRPLCPGLRRGGERSVPARHPFKSSLISGKVRIEGTWGPEKWLNLSIDGKDGKMVETRGDRGRSIPRGMPSASLLVNLLSALFITFVFGGTEIRFAGQTKFVVNETSTTVIRLVIERIGEPANVTAIVSLYGDDTGDFFDTYAAAFIPVGETNRTVYIAVCDDDLPEPDETFIFHLTLQKPSANVKLGWPRTVTVTILSNDNAFGIISFNMPFSIAVSEPRGRNESVPLTLIREKGTYGMVTVTFEVEGGPNPPEEDLSPVQGNITFPPGRATVVYNLTVLDDEVPENDEIFLIQLKNVEGGAEINTSRSSVEIIIKKNDSPVRFIQNVYLVPEEDHILLLPVVRGKDDNGHLIGSNECEVSISYVIITGNSTAHAQQDLDFIDHQPTPTIVFPPFIHESHLKFQIVDDTIPEIAESFHVVLLKDTLQGDAVLLAPSIVQITIKPNDKPYGVLSFNSILFERTVVIDEDTTSRFEEITVVRNGGTHGNISVNWELTRNSSDPSPVTADIRPSSGVLHFAQGQMLASVPLTIVNDDLPEEAEAYLLRILPHTVRGGAEVSEPAELLFYIQDSDDVYGLITFFPMENQKIESSPRERCLSLSFTRLGGTKGDVKMFYSALYIPAGAVDPLQAKDGILNTSRRNNLIFPEQKIQVTTKLPIRNDAFLQNGAHFLVKLETVELVNIIPSIPPISPRFGKIQNISLVVTPDIANGEIGFISNLPIILHEPEDSAAEVVYFPLHRDGTDGQATVYWSLKPSGFNSKSVTLDDIGPFNGSVVFLSGQSDTTINITVKADDTPEMNETVTLSLDRVNVENQVLKSGYTSRDLIILENDDPGGIFEFSPTSRGPYVIKEGDSVELHITRSRGALVKQFLHYWVEPRDSNEFYGNTGVLEFKPGEREIVITLLTRLDGIPELDEHYWVVLSSHGERESKLGSATVVNITILKNDDPHGIIEFVSDDLIVMINESKGDDTYSAIYDVIRNRGTFGDVSVSWVVSPDFTQDVFPVQGTIFFGDQEFSKNITIYSLPDEIPEEMEEFTITLLNATGGVKLGNKTTATLRIRRNDDPIYFAEPHLVRVQEGETANFTVLRNGSVDVACTVQYATMDGKATARDGDFVPIEKGEALVFAVGSRKQRISVFINEDDIPEADEPFYIILFNSTGDTVVYQYRIATVIIEANDDPNGIFSLESIDKAVEEGKTNAFWILRHRGHFGNVSVAWQLFQNDSALQPGQEFYETSGIVNFMDGEEAKPIILRAFPDKIPEFNEFYILKLVNISGGSPGPGGQLAGTNLQVTVMIPFNDDPFGVFILDPECLEREVAEDVLSEDDMSYITNFTILRQQGMFGDVRVGWEILSSDFTDGLPPMTDFLLVGIFPSTVHLQPHMRHHHSGTDALYFSGLEGAFGTVNPKYHPSRNNSVANFTFSAWVMPNANTNGFVIAKDDGNGSIYYGVKIQTNESHVTLSLHYKTLGSNATYIAKTTVTKYLEENVWLHLLIILDDGIIEFYLDGNAMPRGIKSLKGEAITDGPGTLRIGAGLNGSDRFTGLMQDVRSYERKLTLEEIYELHAMPAKSDLHPVSGYLEFRQGETNKSFIISARDDNEEEGEELFILKLVSVCGGARISEENTTARLIIQKSDNANGLFGFTGTCIPEIADEGSTISCVVERTRGALDYVHVFYTISQIESDGINYLVDDFANASGTITFLPWQRSEVLNIYVLDDDIPELNEYFRVTLVSAVPGDGKLGSTPTSGASIDPEKETTDITIKASDHPYGLLQFSTGLPPQPEDTMTLPASSIPHITVKEEDGEVRLLVVRAQGHLGRVLAEFRTVPLTAFSPEDYQSVAGTLEFQPGERYKYISVNITDNSVPELEKSFKIELLNLEGGVTEFFRVDGSGSGDGDMEFFLPTIHKHASLGVASQILVTIAASDHAHGIFEFSPESLFVSGTEPEDGYSIVPLNIMRSHGALSQVTLLWSIASDPDGDLAFTSGNVTFEIGQKSANITVEILPDEDPELDKAFSVSILSVSSGSLGVHTNATLTVLASDDPCGVFIFSEKNRPIKFEEATQNITLSVIRLKGLMGKVLVTYATLDDMEKPPYFPPSIARATQGRDYIPTSGFALFRANQSEATITISILDDDEPERSESVFIELLNSTLIEKVQSHPIPNSPCLGPKVETIAHLIIIANDDAFGTLQLSAPIVRVAENHVGPIINVTRAGGAFADVSVKFKAVPITAVAGEDYSIASSDVVLLEGETSKSVPIYIINDIYPELEESFLVQLLNETTGGAKLGALTEAIIIIEASDDPYGLFGFQITKLIVEEPEFNSVKVNLPIIRNSGTLGNVTVQWVANINGQLATGDLRVVSGNVTFAPGETIQTLLLEVLADDVPEIEEVIQVQLTDASGGGTIGLDRVANIVIPANDNPYGTVAFVQSVYRVQEPLERSSCANITVRRSGGHFGRLLLFYSTSDIDAVALAVEEGQDLLSYYESPIQGVPDPLWRTWVNVSAMKEPQYTCATLCLKEHACSAFSFFSASEGPQCFWMTSWISPVVNNLDSWTYRKNMTRVASLFSGQAVAESDYEPVTRQWAIMLEGDEFANLTVSILPDDFPEMDESFLISLLEVHLMNITASFKNQPTIGQPNTSTVVIALNGDAFGVFMIYSISPNTSEDGLYVEVQEQPQTTVELMIHRTGGSLGQVTVEWRVVGGTATEGLDFIGAGDILTFAEGETKKTVILAILDDSEPEDDESIIVSLVYTEGGSRILPSSDTIRVNILANDNVAGIVSFQTASRSVIGHEGEILQFHVVRTPPGRGNVSVSWKIIGQNLELNFANSTGQLFFPEGSLNKTVFVHLLDDNIPEEKEVYQVILYDVRTQGVPPAGIALLDAQGYAAVLTVEASDEPHGVLSFALSSRFVLLQEANITIQLFINREFGSLGAINVTYSTVPGMLSLQNQTEGNLAEPGVDFISVVGFLILEEGETAAAINITILEDDIPELEEYFLVNLTYVDLIMAPLTSFPPRLDSEGLTAQIIIDANDGARGIIEWQHSRFEVNETKGSLTLVAQRSKRTLGRVSLFVYAQNLEAQLGLDYSFPPMILHFVDGERYKNIDIMILDDDVSEGDETFQLILTNPSPGLELGEKTTALITILANDDGPGVLSFNNSEHFFLREPTAFYVQESVAVLYIVREPAQGLFGTVTVQFIVTEINSSMESKDLTPSKGYIVLEEGVRFKALRISAILDTEPEIDEHFVCTLFNPTGGARLGAHVQTLITVLQNQAPLGLFSISAVANRAISIDIEEANRTVYLNVSRANGIDLAVSVEWETISETAFGMRGMDAVFSIVQSFLEASASGWCFFTLEDSIYGVMLRKLSSTIYRWQGIFIPLEDLNIENPKTCEAFNIGLSPYFVITHEERSDKKPSVNSVYTFTSGFKLFLVQTVIISETSQVKYFSSDNQDYLIVASQRDDSELTQVFRWSGGSFTLHQTLPVRGVQSIALFTRGGSVFLAISQINARPNSLLLRWSGSEFINFQEVPINGTAQVEALTSGDDIYLIFAKTVFLGNQNSIDIFIWETGQPSFRYFQSLDFATVNRIYSFTPASGIVHILFIGQATSALYCWNSELNQFSFILEAPSAHDAASVTVKSFNSSKSLIALVGAVHSHIYELAFISSQSDFIPSSGELIFEPGDREAVIAVNILDDTIPEEEESFRVQLKNPKGGAEIGINSYVKITILSNDDAYGVIGFAQNSLYKQVEEMEQDSLVTFNVERLKGTYGRITVVWEADGSISDIFPTSGVISFSEGQALSTITLTVLADDVPELSEIVSITLIRITTEGVEDPSKGATIDQKRNKSVITTLPNDSPHGLVGWHSEFLFVRIAEPKENITILQLPIVRNKGLFGAIAIHLIAKPNFLLHIDNQATENEDYVLQETIIIMKENIREIYIKVAILPDNAPELEEGFIVNITDVYLVNSDFSAGQPSVQRPGIEIVEIMIEENDDPRGIFKFHVTRDISGVITAYEVPPPLNVLQVPVVRLAGTFGAVNVYWKATVDTAGLEDFKPSHGILEFADKQVTAMIEITIIDDAELELMETFNISLIRVAGGGRLGDDDVLTVIIPQNDSPFGVFGFEEKTVMVDESLLSEDRDSYVTLTVVRSPGGKGAVRLHWTIDETAKDDLRPLNGTLLFDETESRKTIVLHTLHDTVSEEDRHFTIELLSIDEVEISPMKGSASVIIRGAKGTSGEVGIAPSSRHVLIGEPSGKYNGTAIISLIRGPAIWGVVMVSWRIFPPSVGEFAEISGKLMMRDGQSAAVVVIQALNDDIPEEKRSYEFQLTGISEGGVLSGPSSIANITLVASDFPYGQFSFSQEQLRVSEEAQRVNITVIRSGGSFGPVRLWYETVSGTAEAGLDFIPAAGELLFEAGEMAKSVHIEILDDGLPEGPEEFSLVITKVELLGRGYDFTIRENGLRLDQPPEIGNISIVRIIIMKNDNADGVIEFDPRYTAFEVEEDVGMIMIPVVRLHGTYGRVTADFISQSSSAVPGGVDYMLHGSSITFQHGQNLSFINVSIIDDSESEFAEPIEILLVGATGGAVLGRHLVSRITIAKSDSPFGVVRFLNRSKISVPNPNSTMILSLLLERTGGLLGEIQVNWMILGPNSQEALPPQNRDIADPVSGSFYFGEGEGGVRTITLTVYPHEDIEVEEIFIIKLELVKGEAKVDSRAKDIILTIQKFGDPNGVVQFAPESLSEKTYSEPLALEGPLIITFFVKRVKGIFGEIMVYWEISSEFDITGDFLSTKGFFTIADGESEVSFDIHLLPDDIPEIEEDYVIQLVSVEGGAELDPEKCITRFSVSANDDPHGVFALYSDYQSLFIGQNLSRFIQINVTRLAGTFGDVAVGFRISSDQKERPVVTENVERQLVVKDGARYKVDMVPVRSQVFLSLGSNFTLQLVTAMLVSGRFYGMPKILQEAKSVILPVPEKAANSQVGFESTSFPLMDVTAGTSQVVISRTGTYGSLMVAWVAGYAPGVEIPEFIVVGNMTPKLGSLSFSHGEQRKGVLLWTFASPGRPEAFVLHLSGVQSSAPGGAQLRSGFTFAEIEPMGVFQFSPSSRNVMVSEDTRMIRLYVQRLFGFHGDLVKVSYQTAAGSAKPVEDFEPVQNGELLFQKFQPEVDFEIIIINDQLPEEEEFFYVNLTSVEMKGLQKFDANWRPRLNLDFSMALITILDNDGPAGMDVSFPKTTVAVAVDTAFIPVETDFSATYPDTTKITAVPQPTKIVAITEAAGASAIPEKLVTVPDTSTLSEKPDVATVTANVSIHGIFSLGPPIVYVEEEVENGTFNAAEILIRRTGGSTGNVTITVKTFGERSAQKEQNALPFHDIYGISNLTWATEEEDFEEQTLILTFVDGERERKVLVQILDDDEPEGQEFFYVFLTDPQGGAQLVKGKDDSGFAAFARIIITGSDLHNGIVGFSEESQSGLELGEGADKSRLHLTVTRQPNRAFEDVKVFWRVTLNKTADTLKKDGVNLMDELLSVSGTTTCTLGQTKCMITIELKPGKIPHVEMPFFVELYEVSAGAAINNSARFAPITFLQTDEPHSLVYFSVGSRLPVAHKKATFISLQVARDSGTGLMMSVNFSTQELRSAETVGRTLISPALSGKDFVRTEGTLVFEPGQRNTILDVILTPETGSLNPFPKRFQIVLFGPKGGARIDQMYGTANITLVSDADSQSFWGLADQLQQPLDGDILSRVLHSISMKVATESTDEQLSAVMHLIDKITVEGKSQAFSIENRNLFYEILCALINPKRKDTRGFSHFTEVTENFAFSLLTDVTCGSPGEKSKTILDSCPYLSILALHWYPQQINGHKFEGKEGDYIQVPERLLEVPDAEIMAGENTCELVQFTEYSSQQWFITGNNLHALKNKVLSLSVKGQSSQPLTENNEVLYRIYAAEPRIIPQTSLCLLWNQAAASWLSDSQFCKVVEDTSDHVECACSYMSVYAVYAQTDNLSSYNEAFFSSGFICVSGLCLAVLSHIFCARYSMFAAKLLTHMMAASLGTQIVFLVSAYASPQLTDESCSAVAAITHYLYLCQFSWMFIQSVNFWYVLVMNDEHTERRYLLFFLLSWGIPAFVVILLIVILRGIYHQSMPQIYGLIHGDLCFIPNIYAALFTAALVPLMCLVVVFVVFIHAYQVKPQWKAYDDVFRGRTNAAEIPLVLYLFGLISVTWLWGGLHMAYRHFWMLVLFVIFNSLQGLYVFVVYFVLHNQTCCPMKASYTVEMNGHPGPSTAFFTPGSGMPSAGGEISKSTQNLISAMEEVPADWERASFQQASQASPDLKTSPQNGATFPSSGGYGQGSLIADEESQEFDDLIFALKTGAGLSVSDNESGQGSQEGGTLTDSQIVELRRIPIADTHL</sequence>
<dbReference type="Gene3D" id="2.60.40.2030">
    <property type="match status" value="34"/>
</dbReference>
<keyword evidence="16 30" id="KW-0675">Receptor</keyword>
<dbReference type="FunFam" id="2.60.40.2030:FF:000042">
    <property type="entry name" value="Adhesion G protein-coupled receptor V1"/>
    <property type="match status" value="1"/>
</dbReference>
<comment type="similarity">
    <text evidence="4">Belongs to the G-protein coupled receptor 2 family. Adhesion G-protein coupled receptor (ADGR) subfamily.</text>
</comment>
<evidence type="ECO:0000256" key="19">
    <source>
        <dbReference type="ARBA" id="ARBA00055642"/>
    </source>
</evidence>
<dbReference type="FunFam" id="2.60.40.2030:FF:000009">
    <property type="entry name" value="adhesion G-protein coupled receptor V1"/>
    <property type="match status" value="1"/>
</dbReference>
<dbReference type="GO" id="GO:0004930">
    <property type="term" value="F:G protein-coupled receptor activity"/>
    <property type="evidence" value="ECO:0007669"/>
    <property type="project" value="UniProtKB-KW"/>
</dbReference>
<feature type="transmembrane region" description="Helical" evidence="26">
    <location>
        <begin position="6065"/>
        <end position="6084"/>
    </location>
</feature>
<evidence type="ECO:0000256" key="1">
    <source>
        <dbReference type="ARBA" id="ARBA00004289"/>
    </source>
</evidence>
<dbReference type="Pfam" id="PF03160">
    <property type="entry name" value="Calx-beta"/>
    <property type="match status" value="32"/>
</dbReference>
<feature type="transmembrane region" description="Helical" evidence="26">
    <location>
        <begin position="6104"/>
        <end position="6124"/>
    </location>
</feature>
<keyword evidence="5" id="KW-1003">Cell membrane</keyword>
<dbReference type="Pfam" id="PF13385">
    <property type="entry name" value="Laminin_G_3"/>
    <property type="match status" value="1"/>
</dbReference>
<comment type="function">
    <text evidence="20">G-protein coupled receptor which has an essential role in the development of hearing and vision. Couples to G-alpha(i)-proteins, GNAI1/2/3, G-alpha(q)-proteins, GNAQ, as well as G-alpha(s)-proteins, GNAS, inhibiting adenylate cyclase (AC) activity and cAMP production. Required for the hair bundle ankle formation, which connects growing stereocilia in developing cochlear hair cells of the inner ear. In response to extracellular calcium, activates kinases PKA and PKC to regulate myelination by inhibiting the ubiquitination of MAG, thus enhancing the stability of this protein in myelin-forming cells of the auditory pathway. In retina photoreceptors, the USH2 complex is required for the maintenance of periciliary membrane complex that seems to play a role in regulating intracellular protein transport. Involved in the regulation of bone metabolism.</text>
</comment>
<dbReference type="FunFam" id="2.60.40.2030:FF:000031">
    <property type="entry name" value="Adhesion G protein-coupled receptor V1"/>
    <property type="match status" value="1"/>
</dbReference>
<comment type="function">
    <text evidence="19">Cleaved ADGRV1 beta-subunit couples with G-alpha(i)-proteins, GNAI1/2/3, and constitutively inhibits adenylate cyclase (AC) activity with a stronger effect than full ADGRV1.</text>
</comment>
<evidence type="ECO:0000259" key="28">
    <source>
        <dbReference type="PROSITE" id="PS50261"/>
    </source>
</evidence>
<evidence type="ECO:0000256" key="4">
    <source>
        <dbReference type="ARBA" id="ARBA00007343"/>
    </source>
</evidence>
<dbReference type="SMART" id="SM00560">
    <property type="entry name" value="LamGL"/>
    <property type="match status" value="1"/>
</dbReference>
<dbReference type="SUPFAM" id="SSF49899">
    <property type="entry name" value="Concanavalin A-like lectins/glucanases"/>
    <property type="match status" value="1"/>
</dbReference>
<dbReference type="PANTHER" id="PTHR46682">
    <property type="entry name" value="ADHESION G-PROTEIN COUPLED RECEPTOR V1"/>
    <property type="match status" value="1"/>
</dbReference>
<feature type="transmembrane region" description="Helical" evidence="26">
    <location>
        <begin position="6181"/>
        <end position="6205"/>
    </location>
</feature>
<dbReference type="FunFam" id="2.60.40.2030:FF:000028">
    <property type="entry name" value="Adhesion G-protein coupled receptor V1"/>
    <property type="match status" value="1"/>
</dbReference>
<feature type="compositionally biased region" description="Polar residues" evidence="25">
    <location>
        <begin position="6345"/>
        <end position="6365"/>
    </location>
</feature>
<dbReference type="GO" id="GO:0005737">
    <property type="term" value="C:cytoplasm"/>
    <property type="evidence" value="ECO:0007669"/>
    <property type="project" value="TreeGrafter"/>
</dbReference>
<keyword evidence="18" id="KW-0966">Cell projection</keyword>
<dbReference type="FunFam" id="2.60.40.2030:FF:000014">
    <property type="entry name" value="Adhesion G-protein coupled receptor V1"/>
    <property type="match status" value="1"/>
</dbReference>
<dbReference type="GO" id="GO:0001917">
    <property type="term" value="C:photoreceptor inner segment"/>
    <property type="evidence" value="ECO:0007669"/>
    <property type="project" value="UniProtKB-SubCell"/>
</dbReference>
<dbReference type="GO" id="GO:0001965">
    <property type="term" value="F:G-protein alpha-subunit binding"/>
    <property type="evidence" value="ECO:0007669"/>
    <property type="project" value="TreeGrafter"/>
</dbReference>
<dbReference type="FunFam" id="2.60.40.2030:FF:000026">
    <property type="entry name" value="Adhesion G protein-coupled receptor V1"/>
    <property type="match status" value="1"/>
</dbReference>
<feature type="transmembrane region" description="Helical" evidence="26">
    <location>
        <begin position="6136"/>
        <end position="6161"/>
    </location>
</feature>
<dbReference type="FunFam" id="2.60.40.2030:FF:000023">
    <property type="entry name" value="Adhesion G protein-coupled receptor V1"/>
    <property type="match status" value="2"/>
</dbReference>
<evidence type="ECO:0000256" key="21">
    <source>
        <dbReference type="ARBA" id="ARBA00070037"/>
    </source>
</evidence>
<dbReference type="SMART" id="SM00237">
    <property type="entry name" value="Calx_beta"/>
    <property type="match status" value="19"/>
</dbReference>
<dbReference type="InterPro" id="IPR017981">
    <property type="entry name" value="GPCR_2-like_7TM"/>
</dbReference>
<dbReference type="GO" id="GO:0071277">
    <property type="term" value="P:cellular response to calcium ion"/>
    <property type="evidence" value="ECO:0007669"/>
    <property type="project" value="TreeGrafter"/>
</dbReference>
<dbReference type="PROSITE" id="PS50221">
    <property type="entry name" value="GAIN_B"/>
    <property type="match status" value="1"/>
</dbReference>
<dbReference type="FunFam" id="1.20.1070.10:FF:000178">
    <property type="entry name" value="Adhesion G-protein coupled receptor V1"/>
    <property type="match status" value="1"/>
</dbReference>
<dbReference type="FunFam" id="2.60.40.2030:FF:000013">
    <property type="entry name" value="Adhesion G-protein coupled receptor V1"/>
    <property type="match status" value="1"/>
</dbReference>
<keyword evidence="8" id="KW-0732">Signal</keyword>
<dbReference type="FunFam" id="2.60.40.2030:FF:000030">
    <property type="entry name" value="Adhesion G-protein coupled receptor V1"/>
    <property type="match status" value="1"/>
</dbReference>
<keyword evidence="7 26" id="KW-0812">Transmembrane</keyword>
<dbReference type="InterPro" id="IPR038081">
    <property type="entry name" value="CalX-like_sf"/>
</dbReference>
<gene>
    <name evidence="30" type="primary">GPR98</name>
</gene>
<evidence type="ECO:0000256" key="12">
    <source>
        <dbReference type="ARBA" id="ARBA00022989"/>
    </source>
</evidence>
<evidence type="ECO:0000256" key="10">
    <source>
        <dbReference type="ARBA" id="ARBA00022801"/>
    </source>
</evidence>
<evidence type="ECO:0000256" key="5">
    <source>
        <dbReference type="ARBA" id="ARBA00022475"/>
    </source>
</evidence>
<evidence type="ECO:0000256" key="2">
    <source>
        <dbReference type="ARBA" id="ARBA00004437"/>
    </source>
</evidence>
<dbReference type="GO" id="GO:0060171">
    <property type="term" value="C:stereocilium membrane"/>
    <property type="evidence" value="ECO:0007669"/>
    <property type="project" value="UniProtKB-SubCell"/>
</dbReference>
<dbReference type="Gene3D" id="2.60.120.200">
    <property type="match status" value="1"/>
</dbReference>
<proteinExistence type="inferred from homology"/>
<evidence type="ECO:0000256" key="24">
    <source>
        <dbReference type="PROSITE-ProRule" id="PRU00075"/>
    </source>
</evidence>
<dbReference type="FunFam" id="2.60.40.2030:FF:000022">
    <property type="entry name" value="Adhesion G-protein coupled receptor V1"/>
    <property type="match status" value="1"/>
</dbReference>
<dbReference type="PROSITE" id="PS50912">
    <property type="entry name" value="EAR"/>
    <property type="match status" value="5"/>
</dbReference>
<dbReference type="InterPro" id="IPR013320">
    <property type="entry name" value="ConA-like_dom_sf"/>
</dbReference>
<dbReference type="InterPro" id="IPR000832">
    <property type="entry name" value="GPCR_2_secretin-like"/>
</dbReference>
<dbReference type="FunFam" id="2.60.40.2030:FF:000044">
    <property type="entry name" value="Adhesion G protein-coupled receptor V1"/>
    <property type="match status" value="1"/>
</dbReference>
<keyword evidence="6" id="KW-0716">Sensory transduction</keyword>
<dbReference type="FunFam" id="2.60.40.2030:FF:000017">
    <property type="entry name" value="Adhesion G protein-coupled receptor V1"/>
    <property type="match status" value="3"/>
</dbReference>
<feature type="transmembrane region" description="Helical" evidence="26">
    <location>
        <begin position="6033"/>
        <end position="6053"/>
    </location>
</feature>
<dbReference type="InterPro" id="IPR026919">
    <property type="entry name" value="ADGRV1"/>
</dbReference>
<keyword evidence="15" id="KW-1015">Disulfide bond</keyword>
<dbReference type="PANTHER" id="PTHR46682:SF1">
    <property type="entry name" value="ADHESION G-PROTEIN COUPLED RECEPTOR V1"/>
    <property type="match status" value="1"/>
</dbReference>
<dbReference type="FunFam" id="2.60.40.2030:FF:000027">
    <property type="entry name" value="Adhesion G protein-coupled receptor V1"/>
    <property type="match status" value="1"/>
</dbReference>
<dbReference type="InterPro" id="IPR003644">
    <property type="entry name" value="Calx_beta"/>
</dbReference>
<dbReference type="FunFam" id="2.60.120.200:FF:000106">
    <property type="entry name" value="Adhesion G-protein coupled receptor V1"/>
    <property type="match status" value="1"/>
</dbReference>
<feature type="region of interest" description="Disordered" evidence="25">
    <location>
        <begin position="6345"/>
        <end position="6373"/>
    </location>
</feature>
<dbReference type="FunFam" id="2.60.40.2030:FF:000047">
    <property type="entry name" value="Adhesion G-protein coupled receptor V1"/>
    <property type="match status" value="1"/>
</dbReference>
<evidence type="ECO:0000256" key="13">
    <source>
        <dbReference type="ARBA" id="ARBA00023040"/>
    </source>
</evidence>
<evidence type="ECO:0000256" key="18">
    <source>
        <dbReference type="ARBA" id="ARBA00023273"/>
    </source>
</evidence>
<evidence type="ECO:0000256" key="9">
    <source>
        <dbReference type="ARBA" id="ARBA00022737"/>
    </source>
</evidence>
<evidence type="ECO:0000259" key="27">
    <source>
        <dbReference type="PROSITE" id="PS50221"/>
    </source>
</evidence>
<evidence type="ECO:0000256" key="17">
    <source>
        <dbReference type="ARBA" id="ARBA00023224"/>
    </source>
</evidence>
<dbReference type="FunFam" id="2.60.40.2030:FF:000033">
    <property type="entry name" value="Adhesion G protein-coupled receptor V1"/>
    <property type="match status" value="1"/>
</dbReference>